<accession>A0A3G6J0A5</accession>
<evidence type="ECO:0000313" key="3">
    <source>
        <dbReference type="EMBL" id="AZA11382.1"/>
    </source>
</evidence>
<evidence type="ECO:0000259" key="2">
    <source>
        <dbReference type="PROSITE" id="PS50937"/>
    </source>
</evidence>
<dbReference type="GO" id="GO:0003677">
    <property type="term" value="F:DNA binding"/>
    <property type="evidence" value="ECO:0007669"/>
    <property type="project" value="UniProtKB-KW"/>
</dbReference>
<dbReference type="GO" id="GO:0003700">
    <property type="term" value="F:DNA-binding transcription factor activity"/>
    <property type="evidence" value="ECO:0007669"/>
    <property type="project" value="InterPro"/>
</dbReference>
<feature type="domain" description="HTH merR-type" evidence="2">
    <location>
        <begin position="30"/>
        <end position="102"/>
    </location>
</feature>
<dbReference type="EMBL" id="CP033897">
    <property type="protein sequence ID" value="AZA11382.1"/>
    <property type="molecule type" value="Genomic_DNA"/>
</dbReference>
<proteinExistence type="predicted"/>
<keyword evidence="1" id="KW-0238">DNA-binding</keyword>
<dbReference type="Pfam" id="PF13411">
    <property type="entry name" value="MerR_1"/>
    <property type="match status" value="1"/>
</dbReference>
<dbReference type="PANTHER" id="PTHR30204:SF3">
    <property type="entry name" value="HTH MERR-TYPE DOMAIN-CONTAINING PROTEIN"/>
    <property type="match status" value="1"/>
</dbReference>
<name>A0A3G6J0A5_9CORY</name>
<organism evidence="3 4">
    <name type="scientific">Corynebacterium gerontici</name>
    <dbReference type="NCBI Taxonomy" id="2079234"/>
    <lineage>
        <taxon>Bacteria</taxon>
        <taxon>Bacillati</taxon>
        <taxon>Actinomycetota</taxon>
        <taxon>Actinomycetes</taxon>
        <taxon>Mycobacteriales</taxon>
        <taxon>Corynebacteriaceae</taxon>
        <taxon>Corynebacterium</taxon>
    </lineage>
</organism>
<protein>
    <recommendedName>
        <fullName evidence="2">HTH merR-type domain-containing protein</fullName>
    </recommendedName>
</protein>
<dbReference type="InterPro" id="IPR009061">
    <property type="entry name" value="DNA-bd_dom_put_sf"/>
</dbReference>
<dbReference type="PROSITE" id="PS50937">
    <property type="entry name" value="HTH_MERR_2"/>
    <property type="match status" value="1"/>
</dbReference>
<keyword evidence="4" id="KW-1185">Reference proteome</keyword>
<dbReference type="SUPFAM" id="SSF46955">
    <property type="entry name" value="Putative DNA-binding domain"/>
    <property type="match status" value="1"/>
</dbReference>
<dbReference type="AlphaFoldDB" id="A0A3G6J0A5"/>
<dbReference type="InterPro" id="IPR000551">
    <property type="entry name" value="MerR-type_HTH_dom"/>
</dbReference>
<dbReference type="InterPro" id="IPR047057">
    <property type="entry name" value="MerR_fam"/>
</dbReference>
<dbReference type="PANTHER" id="PTHR30204">
    <property type="entry name" value="REDOX-CYCLING DRUG-SENSING TRANSCRIPTIONAL ACTIVATOR SOXR"/>
    <property type="match status" value="1"/>
</dbReference>
<sequence>MNSKGVTVSDDHTKAVQGALFDMGPDQEVGYRVPIACQVAGITYRQLDYWARTDLVQPSIRNAHGSGSQRLYSFRDILVLKIVKRLLDTGISLQNIRLAVEKLRDHGVDDLAKITLVSDGVTVYECRSNEEVIDLLGGGQGVFGIALPGIMKELTGTIDSFPSERIDQDAEPDNVIGVDELAARRMRRSS</sequence>
<dbReference type="Proteomes" id="UP000271587">
    <property type="component" value="Chromosome"/>
</dbReference>
<dbReference type="SMART" id="SM00422">
    <property type="entry name" value="HTH_MERR"/>
    <property type="match status" value="1"/>
</dbReference>
<dbReference type="Gene3D" id="1.10.1660.10">
    <property type="match status" value="1"/>
</dbReference>
<reference evidence="3 4" key="1">
    <citation type="submission" date="2018-11" db="EMBL/GenBank/DDBJ databases">
        <authorList>
            <person name="Kleinhagauer T."/>
            <person name="Glaeser S.P."/>
            <person name="Spergser J."/>
            <person name="Ruckert C."/>
            <person name="Kaempfer P."/>
            <person name="Busse H.-J."/>
        </authorList>
    </citation>
    <scope>NUCLEOTIDE SEQUENCE [LARGE SCALE GENOMIC DNA]</scope>
    <source>
        <strain evidence="3 4">W8</strain>
    </source>
</reference>
<evidence type="ECO:0000313" key="4">
    <source>
        <dbReference type="Proteomes" id="UP000271587"/>
    </source>
</evidence>
<evidence type="ECO:0000256" key="1">
    <source>
        <dbReference type="ARBA" id="ARBA00023125"/>
    </source>
</evidence>
<gene>
    <name evidence="3" type="ORF">CGERO_05370</name>
</gene>
<dbReference type="KEGG" id="cgk:CGERO_05370"/>